<comment type="subunit">
    <text evidence="5">Homotetramer, a dimer of dimers. One homotetramer interacts with 1 SecA dimer.</text>
</comment>
<dbReference type="Proteomes" id="UP001356170">
    <property type="component" value="Unassembled WGS sequence"/>
</dbReference>
<dbReference type="SUPFAM" id="SSF54611">
    <property type="entry name" value="SecB-like"/>
    <property type="match status" value="1"/>
</dbReference>
<keyword evidence="3 5" id="KW-0653">Protein transport</keyword>
<keyword evidence="5" id="KW-0143">Chaperone</keyword>
<evidence type="ECO:0000313" key="6">
    <source>
        <dbReference type="EMBL" id="MEF2155119.1"/>
    </source>
</evidence>
<keyword evidence="5" id="KW-0963">Cytoplasm</keyword>
<dbReference type="InterPro" id="IPR035958">
    <property type="entry name" value="SecB-like_sf"/>
</dbReference>
<name>A0ABU7UZT1_9GAMM</name>
<comment type="caution">
    <text evidence="6">The sequence shown here is derived from an EMBL/GenBank/DDBJ whole genome shotgun (WGS) entry which is preliminary data.</text>
</comment>
<organism evidence="6 7">
    <name type="scientific">Aquilutibacter rugosus</name>
    <dbReference type="NCBI Taxonomy" id="3115820"/>
    <lineage>
        <taxon>Bacteria</taxon>
        <taxon>Pseudomonadati</taxon>
        <taxon>Pseudomonadota</taxon>
        <taxon>Gammaproteobacteria</taxon>
        <taxon>Lysobacterales</taxon>
        <taxon>Lysobacteraceae</taxon>
        <taxon>Aquilutibacter</taxon>
    </lineage>
</organism>
<dbReference type="Pfam" id="PF02556">
    <property type="entry name" value="SecB"/>
    <property type="match status" value="1"/>
</dbReference>
<gene>
    <name evidence="5 6" type="primary">secB</name>
    <name evidence="6" type="ORF">V3390_02580</name>
</gene>
<sequence>MTDELTNGAAAPQAEDQQASQFMVEKIYVKDLSFEVPNAPAVFNMDGENNLGMNMQHQITPVSDNAFEVVLHLTLNCQQGESTIYLAEVKQAGVFTLAGFDPQGVEFLLSTQAPAILYPYARQVLSDLIQAGGFPPFLLQPINFEGLYMDAMRQRAEEGAEGVNLEDAAGEPRHLDS</sequence>
<dbReference type="EMBL" id="JAZHBO010000001">
    <property type="protein sequence ID" value="MEF2155119.1"/>
    <property type="molecule type" value="Genomic_DNA"/>
</dbReference>
<evidence type="ECO:0000313" key="7">
    <source>
        <dbReference type="Proteomes" id="UP001356170"/>
    </source>
</evidence>
<comment type="subcellular location">
    <subcellularLocation>
        <location evidence="5">Cytoplasm</location>
    </subcellularLocation>
</comment>
<evidence type="ECO:0000256" key="1">
    <source>
        <dbReference type="ARBA" id="ARBA00009990"/>
    </source>
</evidence>
<protein>
    <recommendedName>
        <fullName evidence="5">Protein-export protein SecB</fullName>
    </recommendedName>
</protein>
<proteinExistence type="inferred from homology"/>
<evidence type="ECO:0000256" key="2">
    <source>
        <dbReference type="ARBA" id="ARBA00022448"/>
    </source>
</evidence>
<dbReference type="PANTHER" id="PTHR36918:SF1">
    <property type="entry name" value="PROTEIN-EXPORT PROTEIN SECB"/>
    <property type="match status" value="1"/>
</dbReference>
<keyword evidence="7" id="KW-1185">Reference proteome</keyword>
<dbReference type="Gene3D" id="3.10.420.10">
    <property type="entry name" value="SecB-like"/>
    <property type="match status" value="1"/>
</dbReference>
<keyword evidence="4 5" id="KW-0811">Translocation</keyword>
<dbReference type="RefSeq" id="WP_331690171.1">
    <property type="nucleotide sequence ID" value="NZ_JAZHBN010000008.1"/>
</dbReference>
<dbReference type="NCBIfam" id="TIGR00809">
    <property type="entry name" value="secB"/>
    <property type="match status" value="1"/>
</dbReference>
<evidence type="ECO:0000256" key="5">
    <source>
        <dbReference type="HAMAP-Rule" id="MF_00821"/>
    </source>
</evidence>
<accession>A0ABU7UZT1</accession>
<dbReference type="HAMAP" id="MF_00821">
    <property type="entry name" value="SecB"/>
    <property type="match status" value="1"/>
</dbReference>
<keyword evidence="2 5" id="KW-0813">Transport</keyword>
<dbReference type="PANTHER" id="PTHR36918">
    <property type="match status" value="1"/>
</dbReference>
<dbReference type="PRINTS" id="PR01594">
    <property type="entry name" value="SECBCHAPRONE"/>
</dbReference>
<comment type="similarity">
    <text evidence="1 5">Belongs to the SecB family.</text>
</comment>
<comment type="function">
    <text evidence="5">One of the proteins required for the normal export of preproteins out of the cell cytoplasm. It is a molecular chaperone that binds to a subset of precursor proteins, maintaining them in a translocation-competent state. It also specifically binds to its receptor SecA.</text>
</comment>
<evidence type="ECO:0000256" key="4">
    <source>
        <dbReference type="ARBA" id="ARBA00023010"/>
    </source>
</evidence>
<dbReference type="InterPro" id="IPR003708">
    <property type="entry name" value="SecB"/>
</dbReference>
<evidence type="ECO:0000256" key="3">
    <source>
        <dbReference type="ARBA" id="ARBA00022927"/>
    </source>
</evidence>
<reference evidence="6 7" key="1">
    <citation type="submission" date="2024-01" db="EMBL/GenBank/DDBJ databases">
        <title>Novel species of the genus Luteimonas isolated from rivers.</title>
        <authorList>
            <person name="Lu H."/>
        </authorList>
    </citation>
    <scope>NUCLEOTIDE SEQUENCE [LARGE SCALE GENOMIC DNA]</scope>
    <source>
        <strain evidence="6 7">FXH3W</strain>
    </source>
</reference>